<dbReference type="PANTHER" id="PTHR34792:SF1">
    <property type="entry name" value="OS02G0121500 PROTEIN"/>
    <property type="match status" value="1"/>
</dbReference>
<organism evidence="2 3">
    <name type="scientific">Quillaja saponaria</name>
    <name type="common">Soap bark tree</name>
    <dbReference type="NCBI Taxonomy" id="32244"/>
    <lineage>
        <taxon>Eukaryota</taxon>
        <taxon>Viridiplantae</taxon>
        <taxon>Streptophyta</taxon>
        <taxon>Embryophyta</taxon>
        <taxon>Tracheophyta</taxon>
        <taxon>Spermatophyta</taxon>
        <taxon>Magnoliopsida</taxon>
        <taxon>eudicotyledons</taxon>
        <taxon>Gunneridae</taxon>
        <taxon>Pentapetalae</taxon>
        <taxon>rosids</taxon>
        <taxon>fabids</taxon>
        <taxon>Fabales</taxon>
        <taxon>Quillajaceae</taxon>
        <taxon>Quillaja</taxon>
    </lineage>
</organism>
<sequence length="673" mass="74391">MDRARDMRRGASRFFTTKRHIKQSGHKKLFAGGDFEFPEKSKKERVRRLSSVGRASARYEDYEMGCDVSQREDELPSQAPLSSISANKGFKIPKKLFDDCNGVHHASVPRKLRSAMKKRNCKSISSHLPDSKKLKHGMKGEEYSKKDGIKKSKLSIRKRVKDWFVGQTVSWPITKDEEEVVETLYALAGMFPDSGTSDRNRLDGESLPEKSSVFQNLTESPNAACEDVAASGTAEDTILFSCVERSMQEDTKITSTVPMLSSNCKNGNEILLSNHGPRLDTGLNLSEKLQTSLTEKKQEIALGTATVVECKQEKHIKDSNKDVSALWAGLSPSVPHISESHGSYVQSCAAKIPAWLDTVNCTSRPYSVKNCSSGGKFTEVVTEKEPWKRCASHINISHLIRTFQFSNSKDRLLLPPIQTGAREKASEGVLTEAKNFHMMRNGFNSASGRGNSTADYPYSEAKNGVLQQKQLYHDLSQEQPSGVYASQKQIYDFLSLSAGSSGLHVNNSLNKVASVLEPSSQRQVPYLQSLEQQTGIMPCTMSQNPYASSSYLDQISSVGPQVQFHPHYGSPLSGPNRSLATSTKQQQQGFWTVQLAAQGMPSDISTVISQYPNWIKRRQEPPALPPPSATSLEVLGPKFTAISQQQQQLIALASSMPPSRTSVLSFHLPSVYE</sequence>
<dbReference type="KEGG" id="qsa:O6P43_018679"/>
<evidence type="ECO:0000256" key="1">
    <source>
        <dbReference type="SAM" id="MobiDB-lite"/>
    </source>
</evidence>
<reference evidence="2" key="1">
    <citation type="journal article" date="2023" name="Science">
        <title>Elucidation of the pathway for biosynthesis of saponin adjuvants from the soapbark tree.</title>
        <authorList>
            <person name="Reed J."/>
            <person name="Orme A."/>
            <person name="El-Demerdash A."/>
            <person name="Owen C."/>
            <person name="Martin L.B.B."/>
            <person name="Misra R.C."/>
            <person name="Kikuchi S."/>
            <person name="Rejzek M."/>
            <person name="Martin A.C."/>
            <person name="Harkess A."/>
            <person name="Leebens-Mack J."/>
            <person name="Louveau T."/>
            <person name="Stephenson M.J."/>
            <person name="Osbourn A."/>
        </authorList>
    </citation>
    <scope>NUCLEOTIDE SEQUENCE</scope>
    <source>
        <strain evidence="2">S10</strain>
    </source>
</reference>
<comment type="caution">
    <text evidence="2">The sequence shown here is derived from an EMBL/GenBank/DDBJ whole genome shotgun (WGS) entry which is preliminary data.</text>
</comment>
<feature type="compositionally biased region" description="Basic residues" evidence="1">
    <location>
        <begin position="112"/>
        <end position="121"/>
    </location>
</feature>
<protein>
    <submittedName>
        <fullName evidence="2">Restriction of telomere capping protein</fullName>
    </submittedName>
</protein>
<evidence type="ECO:0000313" key="3">
    <source>
        <dbReference type="Proteomes" id="UP001163823"/>
    </source>
</evidence>
<dbReference type="AlphaFoldDB" id="A0AAD7LH94"/>
<dbReference type="PANTHER" id="PTHR34792">
    <property type="entry name" value="OS02G0121500 PROTEIN"/>
    <property type="match status" value="1"/>
</dbReference>
<feature type="region of interest" description="Disordered" evidence="1">
    <location>
        <begin position="112"/>
        <end position="144"/>
    </location>
</feature>
<gene>
    <name evidence="2" type="ORF">O6P43_018679</name>
</gene>
<proteinExistence type="predicted"/>
<keyword evidence="3" id="KW-1185">Reference proteome</keyword>
<dbReference type="Proteomes" id="UP001163823">
    <property type="component" value="Chromosome 8"/>
</dbReference>
<dbReference type="EMBL" id="JARAOO010000008">
    <property type="protein sequence ID" value="KAJ7957863.1"/>
    <property type="molecule type" value="Genomic_DNA"/>
</dbReference>
<dbReference type="InterPro" id="IPR040305">
    <property type="entry name" value="At1g75730-like"/>
</dbReference>
<accession>A0AAD7LH94</accession>
<name>A0AAD7LH94_QUISA</name>
<evidence type="ECO:0000313" key="2">
    <source>
        <dbReference type="EMBL" id="KAJ7957863.1"/>
    </source>
</evidence>